<proteinExistence type="predicted"/>
<gene>
    <name evidence="2" type="ORF">NKR19_g5236</name>
</gene>
<dbReference type="AlphaFoldDB" id="A0AA38VT91"/>
<feature type="chain" id="PRO_5041304370" evidence="1">
    <location>
        <begin position="21"/>
        <end position="112"/>
    </location>
</feature>
<comment type="caution">
    <text evidence="2">The sequence shown here is derived from an EMBL/GenBank/DDBJ whole genome shotgun (WGS) entry which is preliminary data.</text>
</comment>
<evidence type="ECO:0000256" key="1">
    <source>
        <dbReference type="SAM" id="SignalP"/>
    </source>
</evidence>
<evidence type="ECO:0000313" key="2">
    <source>
        <dbReference type="EMBL" id="KAJ9150557.1"/>
    </source>
</evidence>
<evidence type="ECO:0000313" key="3">
    <source>
        <dbReference type="Proteomes" id="UP001174691"/>
    </source>
</evidence>
<keyword evidence="1" id="KW-0732">Signal</keyword>
<keyword evidence="3" id="KW-1185">Reference proteome</keyword>
<name>A0AA38VT91_9PEZI</name>
<reference evidence="2" key="1">
    <citation type="submission" date="2022-07" db="EMBL/GenBank/DDBJ databases">
        <title>Fungi with potential for degradation of polypropylene.</title>
        <authorList>
            <person name="Gostincar C."/>
        </authorList>
    </citation>
    <scope>NUCLEOTIDE SEQUENCE</scope>
    <source>
        <strain evidence="2">EXF-13287</strain>
    </source>
</reference>
<accession>A0AA38VT91</accession>
<feature type="signal peptide" evidence="1">
    <location>
        <begin position="1"/>
        <end position="20"/>
    </location>
</feature>
<dbReference type="EMBL" id="JANBVN010000070">
    <property type="protein sequence ID" value="KAJ9150557.1"/>
    <property type="molecule type" value="Genomic_DNA"/>
</dbReference>
<organism evidence="2 3">
    <name type="scientific">Coniochaeta hoffmannii</name>
    <dbReference type="NCBI Taxonomy" id="91930"/>
    <lineage>
        <taxon>Eukaryota</taxon>
        <taxon>Fungi</taxon>
        <taxon>Dikarya</taxon>
        <taxon>Ascomycota</taxon>
        <taxon>Pezizomycotina</taxon>
        <taxon>Sordariomycetes</taxon>
        <taxon>Sordariomycetidae</taxon>
        <taxon>Coniochaetales</taxon>
        <taxon>Coniochaetaceae</taxon>
        <taxon>Coniochaeta</taxon>
    </lineage>
</organism>
<dbReference type="Proteomes" id="UP001174691">
    <property type="component" value="Unassembled WGS sequence"/>
</dbReference>
<sequence length="112" mass="11672">MVKFAPLIVAIMAAISGTSAAVAAPPPFKQACTFPYDVCGWTLTDGVRAYDVEVLRAAAKAAGQTVDPNGDQTLLYDAIYNCQAGGAIAWNRYCGKGKCDAGLQVPNANCRA</sequence>
<protein>
    <submittedName>
        <fullName evidence="2">Uncharacterized protein</fullName>
    </submittedName>
</protein>